<feature type="chain" id="PRO_5046931487" description="DUF3857 domain-containing protein" evidence="1">
    <location>
        <begin position="24"/>
        <end position="372"/>
    </location>
</feature>
<sequence length="372" mass="43189">MKSIHRFIYILALFVSLPFPVLAQVSDERTRQDAALQAGGEAEDIENPLYTDGDVLQFRLALDYEALLKDRGDERGYHPATLVYKNAAGEEEAVKLKVMVRGNHRRQTQTCRFPPLLLNFARKTTKGTPFEHVNKVKMVTHCLNEDYIHREFLVYKAYNLLTDKSFRVRLCRVEYEDVKSKRKEETKFAFLIEDDNEMARRNKGRIVPKELALGMEGTEMKSMATLAVFQYMIGNTDWSVPYRHNIKLLSLDSLRAPYPVPYDFDYSGIVAPPYAIPPPELGISSVRQRLYRGYDFPEPVYAEVISTFKAKRAAIYDLYRNFPYLEKSTQRMTLKFLDDFYEIITDPKDFDRQIVRVGQKNQKGYVVVKGLK</sequence>
<accession>A0ABP8LHY3</accession>
<name>A0ABP8LHY3_9BACT</name>
<gene>
    <name evidence="2" type="ORF">GCM10023188_12870</name>
</gene>
<evidence type="ECO:0000256" key="1">
    <source>
        <dbReference type="SAM" id="SignalP"/>
    </source>
</evidence>
<organism evidence="2 3">
    <name type="scientific">Pontibacter saemangeumensis</name>
    <dbReference type="NCBI Taxonomy" id="1084525"/>
    <lineage>
        <taxon>Bacteria</taxon>
        <taxon>Pseudomonadati</taxon>
        <taxon>Bacteroidota</taxon>
        <taxon>Cytophagia</taxon>
        <taxon>Cytophagales</taxon>
        <taxon>Hymenobacteraceae</taxon>
        <taxon>Pontibacter</taxon>
    </lineage>
</organism>
<keyword evidence="3" id="KW-1185">Reference proteome</keyword>
<dbReference type="Proteomes" id="UP001500552">
    <property type="component" value="Unassembled WGS sequence"/>
</dbReference>
<keyword evidence="1" id="KW-0732">Signal</keyword>
<evidence type="ECO:0000313" key="2">
    <source>
        <dbReference type="EMBL" id="GAA4428554.1"/>
    </source>
</evidence>
<dbReference type="EMBL" id="BAABHC010000005">
    <property type="protein sequence ID" value="GAA4428554.1"/>
    <property type="molecule type" value="Genomic_DNA"/>
</dbReference>
<comment type="caution">
    <text evidence="2">The sequence shown here is derived from an EMBL/GenBank/DDBJ whole genome shotgun (WGS) entry which is preliminary data.</text>
</comment>
<reference evidence="3" key="1">
    <citation type="journal article" date="2019" name="Int. J. Syst. Evol. Microbiol.">
        <title>The Global Catalogue of Microorganisms (GCM) 10K type strain sequencing project: providing services to taxonomists for standard genome sequencing and annotation.</title>
        <authorList>
            <consortium name="The Broad Institute Genomics Platform"/>
            <consortium name="The Broad Institute Genome Sequencing Center for Infectious Disease"/>
            <person name="Wu L."/>
            <person name="Ma J."/>
        </authorList>
    </citation>
    <scope>NUCLEOTIDE SEQUENCE [LARGE SCALE GENOMIC DNA]</scope>
    <source>
        <strain evidence="3">JCM 17926</strain>
    </source>
</reference>
<evidence type="ECO:0000313" key="3">
    <source>
        <dbReference type="Proteomes" id="UP001500552"/>
    </source>
</evidence>
<dbReference type="RefSeq" id="WP_345157675.1">
    <property type="nucleotide sequence ID" value="NZ_BAABHC010000005.1"/>
</dbReference>
<proteinExistence type="predicted"/>
<evidence type="ECO:0008006" key="4">
    <source>
        <dbReference type="Google" id="ProtNLM"/>
    </source>
</evidence>
<protein>
    <recommendedName>
        <fullName evidence="4">DUF3857 domain-containing protein</fullName>
    </recommendedName>
</protein>
<feature type="signal peptide" evidence="1">
    <location>
        <begin position="1"/>
        <end position="23"/>
    </location>
</feature>